<dbReference type="OrthoDB" id="10451873at2759"/>
<proteinExistence type="predicted"/>
<organism evidence="2 3">
    <name type="scientific">Musa troglodytarum</name>
    <name type="common">fe'i banana</name>
    <dbReference type="NCBI Taxonomy" id="320322"/>
    <lineage>
        <taxon>Eukaryota</taxon>
        <taxon>Viridiplantae</taxon>
        <taxon>Streptophyta</taxon>
        <taxon>Embryophyta</taxon>
        <taxon>Tracheophyta</taxon>
        <taxon>Spermatophyta</taxon>
        <taxon>Magnoliopsida</taxon>
        <taxon>Liliopsida</taxon>
        <taxon>Zingiberales</taxon>
        <taxon>Musaceae</taxon>
        <taxon>Musa</taxon>
    </lineage>
</organism>
<feature type="region of interest" description="Disordered" evidence="1">
    <location>
        <begin position="1"/>
        <end position="31"/>
    </location>
</feature>
<evidence type="ECO:0000313" key="3">
    <source>
        <dbReference type="Proteomes" id="UP001055439"/>
    </source>
</evidence>
<protein>
    <submittedName>
        <fullName evidence="2">Uncharacterized protein</fullName>
    </submittedName>
</protein>
<name>A0A9E7KYM7_9LILI</name>
<evidence type="ECO:0000313" key="2">
    <source>
        <dbReference type="EMBL" id="URE31744.1"/>
    </source>
</evidence>
<dbReference type="EMBL" id="CP097510">
    <property type="protein sequence ID" value="URE31744.1"/>
    <property type="molecule type" value="Genomic_DNA"/>
</dbReference>
<feature type="region of interest" description="Disordered" evidence="1">
    <location>
        <begin position="49"/>
        <end position="81"/>
    </location>
</feature>
<gene>
    <name evidence="2" type="ORF">MUK42_16457</name>
</gene>
<feature type="compositionally biased region" description="Basic and acidic residues" evidence="1">
    <location>
        <begin position="57"/>
        <end position="66"/>
    </location>
</feature>
<accession>A0A9E7KYM7</accession>
<reference evidence="2" key="1">
    <citation type="submission" date="2022-05" db="EMBL/GenBank/DDBJ databases">
        <title>The Musa troglodytarum L. genome provides insights into the mechanism of non-climacteric behaviour and enrichment of carotenoids.</title>
        <authorList>
            <person name="Wang J."/>
        </authorList>
    </citation>
    <scope>NUCLEOTIDE SEQUENCE</scope>
    <source>
        <tissue evidence="2">Leaf</tissue>
    </source>
</reference>
<sequence length="118" mass="12625">MGCKPRLAFKSSLRPGDANGTSRTGSVDDFKGDRVNNVSRYVFSSCDCPGVSSGPAKRNEEYESSKQRGFAANPKGNKVSVNGKPGDVTMAGQSLGLIFRLHVSVQEHVQEELAGLIH</sequence>
<evidence type="ECO:0000256" key="1">
    <source>
        <dbReference type="SAM" id="MobiDB-lite"/>
    </source>
</evidence>
<dbReference type="AlphaFoldDB" id="A0A9E7KYM7"/>
<keyword evidence="3" id="KW-1185">Reference proteome</keyword>
<dbReference type="Proteomes" id="UP001055439">
    <property type="component" value="Chromosome 8"/>
</dbReference>